<dbReference type="SUPFAM" id="SSF51197">
    <property type="entry name" value="Clavaminate synthase-like"/>
    <property type="match status" value="1"/>
</dbReference>
<evidence type="ECO:0008006" key="3">
    <source>
        <dbReference type="Google" id="ProtNLM"/>
    </source>
</evidence>
<evidence type="ECO:0000313" key="2">
    <source>
        <dbReference type="Proteomes" id="UP001589718"/>
    </source>
</evidence>
<dbReference type="RefSeq" id="WP_345218181.1">
    <property type="nucleotide sequence ID" value="NZ_BAAAXE010000001.1"/>
</dbReference>
<proteinExistence type="predicted"/>
<gene>
    <name evidence="1" type="ORF">ACFFTU_29705</name>
</gene>
<name>A0ABV5PLM8_STRCM</name>
<reference evidence="1 2" key="1">
    <citation type="submission" date="2024-09" db="EMBL/GenBank/DDBJ databases">
        <authorList>
            <person name="Sun Q."/>
            <person name="Mori K."/>
        </authorList>
    </citation>
    <scope>NUCLEOTIDE SEQUENCE [LARGE SCALE GENOMIC DNA]</scope>
    <source>
        <strain evidence="1 2">JCM 4362</strain>
    </source>
</reference>
<sequence length="133" mass="14207">MDGHQLQELAVFVRAHSGKGAGILWPEHAAPQDWRGRPDGLAAGLALLLDRPVAAASCAAVPFPNPDDVLVFQLRGSSGWQLTPPGTRAEASPRKLRLRTGEALFVPRGYFAQAEQTDSSRRLCLVVGAARTA</sequence>
<accession>A0ABV5PLM8</accession>
<organism evidence="1 2">
    <name type="scientific">Streptomyces cremeus</name>
    <dbReference type="NCBI Taxonomy" id="66881"/>
    <lineage>
        <taxon>Bacteria</taxon>
        <taxon>Bacillati</taxon>
        <taxon>Actinomycetota</taxon>
        <taxon>Actinomycetes</taxon>
        <taxon>Kitasatosporales</taxon>
        <taxon>Streptomycetaceae</taxon>
        <taxon>Streptomyces</taxon>
    </lineage>
</organism>
<evidence type="ECO:0000313" key="1">
    <source>
        <dbReference type="EMBL" id="MFB9524125.1"/>
    </source>
</evidence>
<dbReference type="Proteomes" id="UP001589718">
    <property type="component" value="Unassembled WGS sequence"/>
</dbReference>
<keyword evidence="2" id="KW-1185">Reference proteome</keyword>
<comment type="caution">
    <text evidence="1">The sequence shown here is derived from an EMBL/GenBank/DDBJ whole genome shotgun (WGS) entry which is preliminary data.</text>
</comment>
<dbReference type="EMBL" id="JBHMCR010000019">
    <property type="protein sequence ID" value="MFB9524125.1"/>
    <property type="molecule type" value="Genomic_DNA"/>
</dbReference>
<protein>
    <recommendedName>
        <fullName evidence="3">Cupin domain-containing protein</fullName>
    </recommendedName>
</protein>